<dbReference type="STRING" id="178339.BH719_02155"/>
<dbReference type="KEGG" id="phon:BH719_02155"/>
<evidence type="ECO:0000313" key="1">
    <source>
        <dbReference type="EMBL" id="AOS46820.1"/>
    </source>
</evidence>
<protein>
    <recommendedName>
        <fullName evidence="3">DUF3046 domain-containing protein</fullName>
    </recommendedName>
</protein>
<name>A0A1D8B100_9ACTO</name>
<evidence type="ECO:0008006" key="3">
    <source>
        <dbReference type="Google" id="ProtNLM"/>
    </source>
</evidence>
<dbReference type="InterPro" id="IPR021408">
    <property type="entry name" value="DUF3046"/>
</dbReference>
<proteinExistence type="predicted"/>
<gene>
    <name evidence="1" type="ORF">BH719_02155</name>
</gene>
<accession>A0A1D8B100</accession>
<dbReference type="AlphaFoldDB" id="A0A1D8B100"/>
<sequence>MKHSEFYEAVEATFGSALGRSYVTDLHLAELGATAAEALGAGADPDSVWEALTRETGREDARWIHRTDPVRRRGDAGR</sequence>
<evidence type="ECO:0000313" key="2">
    <source>
        <dbReference type="Proteomes" id="UP000095214"/>
    </source>
</evidence>
<dbReference type="EMBL" id="CP017298">
    <property type="protein sequence ID" value="AOS46820.1"/>
    <property type="molecule type" value="Genomic_DNA"/>
</dbReference>
<keyword evidence="2" id="KW-1185">Reference proteome</keyword>
<dbReference type="RefSeq" id="WP_009743098.1">
    <property type="nucleotide sequence ID" value="NZ_CP017298.1"/>
</dbReference>
<organism evidence="1 2">
    <name type="scientific">Pauljensenia hongkongensis</name>
    <dbReference type="NCBI Taxonomy" id="178339"/>
    <lineage>
        <taxon>Bacteria</taxon>
        <taxon>Bacillati</taxon>
        <taxon>Actinomycetota</taxon>
        <taxon>Actinomycetes</taxon>
        <taxon>Actinomycetales</taxon>
        <taxon>Actinomycetaceae</taxon>
        <taxon>Pauljensenia</taxon>
    </lineage>
</organism>
<dbReference type="Pfam" id="PF11248">
    <property type="entry name" value="DUF3046"/>
    <property type="match status" value="1"/>
</dbReference>
<dbReference type="Proteomes" id="UP000095214">
    <property type="component" value="Chromosome"/>
</dbReference>
<dbReference type="OrthoDB" id="3215033at2"/>
<reference evidence="1 2" key="1">
    <citation type="submission" date="2016-09" db="EMBL/GenBank/DDBJ databases">
        <title>Complete genome sequence of Actinomyces hongkongensis HKU8.</title>
        <authorList>
            <person name="Gao Y.-X."/>
            <person name="Zhou Y.-Y."/>
            <person name="Xie Y."/>
            <person name="Wang M."/>
            <person name="Wang S.-J."/>
            <person name="Shen S.-G."/>
        </authorList>
    </citation>
    <scope>NUCLEOTIDE SEQUENCE [LARGE SCALE GENOMIC DNA]</scope>
    <source>
        <strain evidence="1 2">HKU8</strain>
    </source>
</reference>